<feature type="transmembrane region" description="Helical" evidence="2">
    <location>
        <begin position="393"/>
        <end position="410"/>
    </location>
</feature>
<feature type="region of interest" description="Disordered" evidence="1">
    <location>
        <begin position="1"/>
        <end position="50"/>
    </location>
</feature>
<feature type="compositionally biased region" description="Polar residues" evidence="1">
    <location>
        <begin position="103"/>
        <end position="114"/>
    </location>
</feature>
<keyword evidence="2" id="KW-1133">Transmembrane helix</keyword>
<sequence>MYSSNNDDYNSNQQSNNNYNPNITRQPTQQQREQLQLQRQHQERLQQQMQAEDSLRLNLQNDTLHHNNSQQHRVPRQDNHNVAGSGGEPKPPGYFSYPPQPQHADSSQTASSSPDNHDDGTFQSRLRRLFRFPCSAYGKGLIGVIGVEALLVIIMQVVIVTLYFASLIDDPLEAPIIGPNKGVSLPPYLDIRNESRSIPAYLIVFVFAQLFQLIFAWDAVRAQNTIELIGIVMFNLCCFIYSIFEISQIHNSLEAAGRAFFFDPNQEKSIKMAMDLNASLLPYLIVIVCVIGITQCLVTWLAYRLFQEFGWKIYKKIGADPNIKKMYRAYQIYLVLIKVDLFFFVGFSIQFIYLTLTRRNNDPEYWLTIIILPATLPILYTAIYAVRHESRRWMAAFLTAMLGGVIYFTYKIIRMYYGEKVPIYAGVNKFLTLFASLCLITILLTIINAAVCYRNFGRGLKAHLIHDGQPSPTAGNSSAGGRVMEID</sequence>
<evidence type="ECO:0000256" key="2">
    <source>
        <dbReference type="SAM" id="Phobius"/>
    </source>
</evidence>
<feature type="transmembrane region" description="Helical" evidence="2">
    <location>
        <begin position="224"/>
        <end position="244"/>
    </location>
</feature>
<feature type="transmembrane region" description="Helical" evidence="2">
    <location>
        <begin position="198"/>
        <end position="217"/>
    </location>
</feature>
<dbReference type="AlphaFoldDB" id="A0AAD4DAJ7"/>
<feature type="region of interest" description="Disordered" evidence="1">
    <location>
        <begin position="66"/>
        <end position="120"/>
    </location>
</feature>
<dbReference type="GO" id="GO:0005794">
    <property type="term" value="C:Golgi apparatus"/>
    <property type="evidence" value="ECO:0007669"/>
    <property type="project" value="TreeGrafter"/>
</dbReference>
<dbReference type="Proteomes" id="UP001194580">
    <property type="component" value="Unassembled WGS sequence"/>
</dbReference>
<evidence type="ECO:0000256" key="1">
    <source>
        <dbReference type="SAM" id="MobiDB-lite"/>
    </source>
</evidence>
<accession>A0AAD4DAJ7</accession>
<dbReference type="PANTHER" id="PTHR34391:SF1">
    <property type="entry name" value="UPF0658 GOLGI APPARATUS MEMBRANE PROTEIN C1952.10C-RELATED"/>
    <property type="match status" value="1"/>
</dbReference>
<evidence type="ECO:0000313" key="4">
    <source>
        <dbReference type="Proteomes" id="UP001194580"/>
    </source>
</evidence>
<reference evidence="3" key="1">
    <citation type="journal article" date="2020" name="Fungal Divers.">
        <title>Resolving the Mortierellaceae phylogeny through synthesis of multi-gene phylogenetics and phylogenomics.</title>
        <authorList>
            <person name="Vandepol N."/>
            <person name="Liber J."/>
            <person name="Desiro A."/>
            <person name="Na H."/>
            <person name="Kennedy M."/>
            <person name="Barry K."/>
            <person name="Grigoriev I.V."/>
            <person name="Miller A.N."/>
            <person name="O'Donnell K."/>
            <person name="Stajich J.E."/>
            <person name="Bonito G."/>
        </authorList>
    </citation>
    <scope>NUCLEOTIDE SEQUENCE</scope>
    <source>
        <strain evidence="3">NRRL 28262</strain>
    </source>
</reference>
<dbReference type="InterPro" id="IPR040410">
    <property type="entry name" value="UPF0658_Golgi"/>
</dbReference>
<evidence type="ECO:0000313" key="3">
    <source>
        <dbReference type="EMBL" id="KAG0273135.1"/>
    </source>
</evidence>
<keyword evidence="4" id="KW-1185">Reference proteome</keyword>
<dbReference type="EMBL" id="JAAAIL010000794">
    <property type="protein sequence ID" value="KAG0273135.1"/>
    <property type="molecule type" value="Genomic_DNA"/>
</dbReference>
<feature type="compositionally biased region" description="Low complexity" evidence="1">
    <location>
        <begin position="1"/>
        <end position="20"/>
    </location>
</feature>
<feature type="compositionally biased region" description="Low complexity" evidence="1">
    <location>
        <begin position="29"/>
        <end position="50"/>
    </location>
</feature>
<name>A0AAD4DAJ7_9FUNG</name>
<gene>
    <name evidence="3" type="ORF">BGZ95_011043</name>
</gene>
<keyword evidence="2" id="KW-0472">Membrane</keyword>
<feature type="transmembrane region" description="Helical" evidence="2">
    <location>
        <begin position="280"/>
        <end position="306"/>
    </location>
</feature>
<keyword evidence="2" id="KW-0812">Transmembrane</keyword>
<organism evidence="3 4">
    <name type="scientific">Linnemannia exigua</name>
    <dbReference type="NCBI Taxonomy" id="604196"/>
    <lineage>
        <taxon>Eukaryota</taxon>
        <taxon>Fungi</taxon>
        <taxon>Fungi incertae sedis</taxon>
        <taxon>Mucoromycota</taxon>
        <taxon>Mortierellomycotina</taxon>
        <taxon>Mortierellomycetes</taxon>
        <taxon>Mortierellales</taxon>
        <taxon>Mortierellaceae</taxon>
        <taxon>Linnemannia</taxon>
    </lineage>
</organism>
<feature type="transmembrane region" description="Helical" evidence="2">
    <location>
        <begin position="332"/>
        <end position="353"/>
    </location>
</feature>
<feature type="transmembrane region" description="Helical" evidence="2">
    <location>
        <begin position="430"/>
        <end position="453"/>
    </location>
</feature>
<proteinExistence type="predicted"/>
<dbReference type="PANTHER" id="PTHR34391">
    <property type="entry name" value="UPF0658 GOLGI APPARATUS MEMBRANE PROTEIN C1952.10C-RELATED"/>
    <property type="match status" value="1"/>
</dbReference>
<protein>
    <submittedName>
        <fullName evidence="3">Uncharacterized protein</fullName>
    </submittedName>
</protein>
<feature type="transmembrane region" description="Helical" evidence="2">
    <location>
        <begin position="365"/>
        <end position="386"/>
    </location>
</feature>
<comment type="caution">
    <text evidence="3">The sequence shown here is derived from an EMBL/GenBank/DDBJ whole genome shotgun (WGS) entry which is preliminary data.</text>
</comment>
<feature type="transmembrane region" description="Helical" evidence="2">
    <location>
        <begin position="141"/>
        <end position="165"/>
    </location>
</feature>